<evidence type="ECO:0000256" key="2">
    <source>
        <dbReference type="ARBA" id="ARBA00022525"/>
    </source>
</evidence>
<organism evidence="8 9">
    <name type="scientific">Daphnia sinensis</name>
    <dbReference type="NCBI Taxonomy" id="1820382"/>
    <lineage>
        <taxon>Eukaryota</taxon>
        <taxon>Metazoa</taxon>
        <taxon>Ecdysozoa</taxon>
        <taxon>Arthropoda</taxon>
        <taxon>Crustacea</taxon>
        <taxon>Branchiopoda</taxon>
        <taxon>Diplostraca</taxon>
        <taxon>Cladocera</taxon>
        <taxon>Anomopoda</taxon>
        <taxon>Daphniidae</taxon>
        <taxon>Daphnia</taxon>
        <taxon>Daphnia similis group</taxon>
    </lineage>
</organism>
<comment type="caution">
    <text evidence="8">The sequence shown here is derived from an EMBL/GenBank/DDBJ whole genome shotgun (WGS) entry which is preliminary data.</text>
</comment>
<dbReference type="Proteomes" id="UP000820818">
    <property type="component" value="Linkage Group LG2"/>
</dbReference>
<evidence type="ECO:0000259" key="7">
    <source>
        <dbReference type="PROSITE" id="PS50871"/>
    </source>
</evidence>
<proteinExistence type="predicted"/>
<feature type="chain" id="PRO_5041987952" description="C1q domain-containing protein" evidence="6">
    <location>
        <begin position="26"/>
        <end position="528"/>
    </location>
</feature>
<gene>
    <name evidence="8" type="ORF">GHT06_011030</name>
</gene>
<dbReference type="PANTHER" id="PTHR22923:SF62">
    <property type="entry name" value="CVP18"/>
    <property type="match status" value="1"/>
</dbReference>
<reference evidence="8 9" key="1">
    <citation type="submission" date="2022-05" db="EMBL/GenBank/DDBJ databases">
        <title>A multi-omics perspective on studying reproductive biology in Daphnia sinensis.</title>
        <authorList>
            <person name="Jia J."/>
        </authorList>
    </citation>
    <scope>NUCLEOTIDE SEQUENCE [LARGE SCALE GENOMIC DNA]</scope>
    <source>
        <strain evidence="8 9">WSL</strain>
    </source>
</reference>
<evidence type="ECO:0000313" key="9">
    <source>
        <dbReference type="Proteomes" id="UP000820818"/>
    </source>
</evidence>
<sequence length="528" mass="59206">MARPSSVLIPIGILVLAWTTCSTAAALSLEDLFQQLQENNAAMKETQAEFEADLVELKAKDQQMSEIVESLVNEINELKEKVAGLEAQLQQQNPHSPVAIGSSDTSPTVFDESKHQPRSINGMPSSCGDLQMIGHTLNGLYSIVGLREVETVYCDFNKPVGDPGFQTRIGYQDLKTRPIYFYVQKTEPFSTENIPMPFERAMLNNGGAMNLETGIFTAPVTGTYFFSFTGLVQFEVTSTGILSELVIRLFRNNQEIARSQINEVNAVTNPNYLSPITLQSTLKLNATDEVWVEIDRGIVFGYLFDYSNTYCTNFNGWLLEEEILINWVVTGTIKHRTPSTCTSTCCEEDDKLWLIGGWEEMKNVFWHPNETNTRLLGLLGIVQCKVLCNGIVNGLSQEKMHLSISIALTTWPDPCHVINLEGDDSWWWCSAVTPPYSKERQVKKSELEELVAVSIVRQFGPVLLDVAVTVVSPAILLQLQKLGSGHRLHQLTFQRLTRHHPCTTANSKWRRTSLEPHRHLGTFVDVAH</sequence>
<evidence type="ECO:0000313" key="8">
    <source>
        <dbReference type="EMBL" id="KAI9563566.1"/>
    </source>
</evidence>
<keyword evidence="4" id="KW-0175">Coiled coil</keyword>
<keyword evidence="9" id="KW-1185">Reference proteome</keyword>
<dbReference type="SUPFAM" id="SSF49842">
    <property type="entry name" value="TNF-like"/>
    <property type="match status" value="1"/>
</dbReference>
<comment type="subcellular location">
    <subcellularLocation>
        <location evidence="1">Secreted</location>
    </subcellularLocation>
</comment>
<keyword evidence="3 6" id="KW-0732">Signal</keyword>
<dbReference type="Gene3D" id="2.60.120.40">
    <property type="match status" value="1"/>
</dbReference>
<feature type="coiled-coil region" evidence="4">
    <location>
        <begin position="26"/>
        <end position="88"/>
    </location>
</feature>
<evidence type="ECO:0000256" key="6">
    <source>
        <dbReference type="SAM" id="SignalP"/>
    </source>
</evidence>
<dbReference type="SMART" id="SM00110">
    <property type="entry name" value="C1Q"/>
    <property type="match status" value="1"/>
</dbReference>
<feature type="signal peptide" evidence="6">
    <location>
        <begin position="1"/>
        <end position="25"/>
    </location>
</feature>
<evidence type="ECO:0000256" key="1">
    <source>
        <dbReference type="ARBA" id="ARBA00004613"/>
    </source>
</evidence>
<dbReference type="PROSITE" id="PS50871">
    <property type="entry name" value="C1Q"/>
    <property type="match status" value="1"/>
</dbReference>
<keyword evidence="2" id="KW-0964">Secreted</keyword>
<dbReference type="EMBL" id="WJBH02000002">
    <property type="protein sequence ID" value="KAI9563566.1"/>
    <property type="molecule type" value="Genomic_DNA"/>
</dbReference>
<feature type="region of interest" description="Disordered" evidence="5">
    <location>
        <begin position="93"/>
        <end position="120"/>
    </location>
</feature>
<evidence type="ECO:0000256" key="4">
    <source>
        <dbReference type="SAM" id="Coils"/>
    </source>
</evidence>
<dbReference type="InterPro" id="IPR050822">
    <property type="entry name" value="Cerebellin_Synaptic_Org"/>
</dbReference>
<dbReference type="GO" id="GO:0005615">
    <property type="term" value="C:extracellular space"/>
    <property type="evidence" value="ECO:0007669"/>
    <property type="project" value="TreeGrafter"/>
</dbReference>
<evidence type="ECO:0000256" key="3">
    <source>
        <dbReference type="ARBA" id="ARBA00022729"/>
    </source>
</evidence>
<dbReference type="Pfam" id="PF00386">
    <property type="entry name" value="C1q"/>
    <property type="match status" value="1"/>
</dbReference>
<accession>A0AAD5PXG1</accession>
<feature type="domain" description="C1q" evidence="7">
    <location>
        <begin position="174"/>
        <end position="325"/>
    </location>
</feature>
<dbReference type="PANTHER" id="PTHR22923">
    <property type="entry name" value="CEREBELLIN-RELATED"/>
    <property type="match status" value="1"/>
</dbReference>
<dbReference type="AlphaFoldDB" id="A0AAD5PXG1"/>
<name>A0AAD5PXG1_9CRUS</name>
<evidence type="ECO:0000256" key="5">
    <source>
        <dbReference type="SAM" id="MobiDB-lite"/>
    </source>
</evidence>
<protein>
    <recommendedName>
        <fullName evidence="7">C1q domain-containing protein</fullName>
    </recommendedName>
</protein>
<dbReference type="InterPro" id="IPR001073">
    <property type="entry name" value="C1q_dom"/>
</dbReference>
<dbReference type="InterPro" id="IPR008983">
    <property type="entry name" value="Tumour_necrosis_fac-like_dom"/>
</dbReference>